<feature type="domain" description="GOLD" evidence="10">
    <location>
        <begin position="30"/>
        <end position="126"/>
    </location>
</feature>
<name>A0AB39YWR7_DROSZ</name>
<evidence type="ECO:0000256" key="9">
    <source>
        <dbReference type="SAM" id="SignalP"/>
    </source>
</evidence>
<dbReference type="Proteomes" id="UP001652628">
    <property type="component" value="Chromosome 3"/>
</dbReference>
<comment type="similarity">
    <text evidence="2">Belongs to the EMP24/GP25L family.</text>
</comment>
<dbReference type="GO" id="GO:0016020">
    <property type="term" value="C:membrane"/>
    <property type="evidence" value="ECO:0007669"/>
    <property type="project" value="UniProtKB-SubCell"/>
</dbReference>
<feature type="signal peptide" evidence="9">
    <location>
        <begin position="1"/>
        <end position="20"/>
    </location>
</feature>
<keyword evidence="6 8" id="KW-1133">Transmembrane helix</keyword>
<evidence type="ECO:0000256" key="8">
    <source>
        <dbReference type="SAM" id="Phobius"/>
    </source>
</evidence>
<keyword evidence="5 9" id="KW-0732">Signal</keyword>
<gene>
    <name evidence="12" type="primary">LOC108004819</name>
</gene>
<keyword evidence="11" id="KW-1185">Reference proteome</keyword>
<evidence type="ECO:0000256" key="1">
    <source>
        <dbReference type="ARBA" id="ARBA00004479"/>
    </source>
</evidence>
<dbReference type="AlphaFoldDB" id="A0AB39YWR7"/>
<dbReference type="PROSITE" id="PS50866">
    <property type="entry name" value="GOLD"/>
    <property type="match status" value="1"/>
</dbReference>
<evidence type="ECO:0000256" key="5">
    <source>
        <dbReference type="ARBA" id="ARBA00022729"/>
    </source>
</evidence>
<evidence type="ECO:0000259" key="10">
    <source>
        <dbReference type="PROSITE" id="PS50866"/>
    </source>
</evidence>
<protein>
    <submittedName>
        <fullName evidence="12">Transmembrane emp24 domain-containing protein eca</fullName>
    </submittedName>
</protein>
<sequence length="353" mass="40373">MQTRLIFMVLLLTLLHSTSGLYFHMRENEGKCFVQTAPDDTDVIVHYKAEVEDPRSDGFMIRSPGIGMFVEVRGSDDLVVLSRVYDSEGRLLFTTSWPGDYQICMEPKGSEWWSGALLRVHLDIKMGKQAMGYESSRRTENLDNLQLRVRQLMNQAEDIYKNQNYQRYQEELFRETSDSIYFNIICCAVGQGVLLVLVLVIQYHLLFRKPSSYLSYCQILGEKELARFRTPEAFRALMAIWTQDHKGLTSSAISQWIAQFEDPVLTNEKEQILISQKLQAKVEEFAAKFLTKPASEILDNAKGSYYASNVQLSSLLSTAQRNRSVHLKGDTFLLVCECEDCKAKDPIGVDTKP</sequence>
<keyword evidence="4 8" id="KW-0812">Transmembrane</keyword>
<evidence type="ECO:0000256" key="6">
    <source>
        <dbReference type="ARBA" id="ARBA00022989"/>
    </source>
</evidence>
<evidence type="ECO:0000256" key="3">
    <source>
        <dbReference type="ARBA" id="ARBA00022473"/>
    </source>
</evidence>
<feature type="chain" id="PRO_5046569322" evidence="9">
    <location>
        <begin position="21"/>
        <end position="353"/>
    </location>
</feature>
<dbReference type="PANTHER" id="PTHR22811">
    <property type="entry name" value="TRANSMEMBRANE EMP24 DOMAIN-CONTAINING PROTEIN"/>
    <property type="match status" value="1"/>
</dbReference>
<evidence type="ECO:0000313" key="12">
    <source>
        <dbReference type="RefSeq" id="XP_016923378.4"/>
    </source>
</evidence>
<keyword evidence="7 8" id="KW-0472">Membrane</keyword>
<reference evidence="12" key="1">
    <citation type="submission" date="2025-08" db="UniProtKB">
        <authorList>
            <consortium name="RefSeq"/>
        </authorList>
    </citation>
    <scope>IDENTIFICATION</scope>
</reference>
<proteinExistence type="inferred from homology"/>
<organism evidence="11 12">
    <name type="scientific">Drosophila suzukii</name>
    <name type="common">Spotted-wing drosophila fruit fly</name>
    <dbReference type="NCBI Taxonomy" id="28584"/>
    <lineage>
        <taxon>Eukaryota</taxon>
        <taxon>Metazoa</taxon>
        <taxon>Ecdysozoa</taxon>
        <taxon>Arthropoda</taxon>
        <taxon>Hexapoda</taxon>
        <taxon>Insecta</taxon>
        <taxon>Pterygota</taxon>
        <taxon>Neoptera</taxon>
        <taxon>Endopterygota</taxon>
        <taxon>Diptera</taxon>
        <taxon>Brachycera</taxon>
        <taxon>Muscomorpha</taxon>
        <taxon>Ephydroidea</taxon>
        <taxon>Drosophilidae</taxon>
        <taxon>Drosophila</taxon>
        <taxon>Sophophora</taxon>
    </lineage>
</organism>
<accession>A0AB39YWR7</accession>
<dbReference type="InterPro" id="IPR009038">
    <property type="entry name" value="GOLD_dom"/>
</dbReference>
<dbReference type="RefSeq" id="XP_016923378.4">
    <property type="nucleotide sequence ID" value="XM_017067889.4"/>
</dbReference>
<evidence type="ECO:0000256" key="7">
    <source>
        <dbReference type="ARBA" id="ARBA00023136"/>
    </source>
</evidence>
<dbReference type="GeneID" id="108004819"/>
<dbReference type="InterPro" id="IPR015720">
    <property type="entry name" value="Emp24-like"/>
</dbReference>
<evidence type="ECO:0000256" key="4">
    <source>
        <dbReference type="ARBA" id="ARBA00022692"/>
    </source>
</evidence>
<comment type="subcellular location">
    <subcellularLocation>
        <location evidence="1">Membrane</location>
        <topology evidence="1">Single-pass type I membrane protein</topology>
    </subcellularLocation>
</comment>
<evidence type="ECO:0000256" key="2">
    <source>
        <dbReference type="ARBA" id="ARBA00007104"/>
    </source>
</evidence>
<dbReference type="Pfam" id="PF01105">
    <property type="entry name" value="EMP24_GP25L"/>
    <property type="match status" value="1"/>
</dbReference>
<dbReference type="SMART" id="SM01190">
    <property type="entry name" value="EMP24_GP25L"/>
    <property type="match status" value="1"/>
</dbReference>
<keyword evidence="3" id="KW-0217">Developmental protein</keyword>
<feature type="transmembrane region" description="Helical" evidence="8">
    <location>
        <begin position="180"/>
        <end position="201"/>
    </location>
</feature>
<evidence type="ECO:0000313" key="11">
    <source>
        <dbReference type="Proteomes" id="UP001652628"/>
    </source>
</evidence>